<evidence type="ECO:0000313" key="4">
    <source>
        <dbReference type="Proteomes" id="UP000801428"/>
    </source>
</evidence>
<evidence type="ECO:0000256" key="1">
    <source>
        <dbReference type="SAM" id="MobiDB-lite"/>
    </source>
</evidence>
<proteinExistence type="predicted"/>
<sequence>MITPKTPPTIAAVGVWLCSGVTPGAAVDVGIPVDELWLTTLASDELLDAGSVDNNVVEVDVVDVDETELSVVGVDEVRVAVARVVATVATDVVLDDPRPEATEDEHANLVGNHGYLHRSGDVSLSAGHPAPGLHASTRQHPTKPPEHL</sequence>
<feature type="region of interest" description="Disordered" evidence="1">
    <location>
        <begin position="120"/>
        <end position="148"/>
    </location>
</feature>
<evidence type="ECO:0000313" key="3">
    <source>
        <dbReference type="EMBL" id="KAF3001810.1"/>
    </source>
</evidence>
<keyword evidence="2" id="KW-0732">Signal</keyword>
<evidence type="ECO:0008006" key="5">
    <source>
        <dbReference type="Google" id="ProtNLM"/>
    </source>
</evidence>
<gene>
    <name evidence="3" type="ORF">E8E13_002952</name>
</gene>
<comment type="caution">
    <text evidence="3">The sequence shown here is derived from an EMBL/GenBank/DDBJ whole genome shotgun (WGS) entry which is preliminary data.</text>
</comment>
<reference evidence="3" key="1">
    <citation type="submission" date="2019-04" db="EMBL/GenBank/DDBJ databases">
        <title>Sequencing of skin fungus with MAO and IRED activity.</title>
        <authorList>
            <person name="Marsaioli A.J."/>
            <person name="Bonatto J.M.C."/>
            <person name="Reis Junior O."/>
        </authorList>
    </citation>
    <scope>NUCLEOTIDE SEQUENCE</scope>
    <source>
        <strain evidence="3">30M1</strain>
    </source>
</reference>
<name>A0A9P4TE42_CURKU</name>
<feature type="signal peptide" evidence="2">
    <location>
        <begin position="1"/>
        <end position="26"/>
    </location>
</feature>
<dbReference type="EMBL" id="SWKU01000012">
    <property type="protein sequence ID" value="KAF3001810.1"/>
    <property type="molecule type" value="Genomic_DNA"/>
</dbReference>
<evidence type="ECO:0000256" key="2">
    <source>
        <dbReference type="SAM" id="SignalP"/>
    </source>
</evidence>
<accession>A0A9P4TE42</accession>
<protein>
    <recommendedName>
        <fullName evidence="5">Secreted protein</fullName>
    </recommendedName>
</protein>
<feature type="chain" id="PRO_5040446701" description="Secreted protein" evidence="2">
    <location>
        <begin position="27"/>
        <end position="148"/>
    </location>
</feature>
<keyword evidence="4" id="KW-1185">Reference proteome</keyword>
<dbReference type="Proteomes" id="UP000801428">
    <property type="component" value="Unassembled WGS sequence"/>
</dbReference>
<dbReference type="AlphaFoldDB" id="A0A9P4TE42"/>
<organism evidence="3 4">
    <name type="scientific">Curvularia kusanoi</name>
    <name type="common">Cochliobolus kusanoi</name>
    <dbReference type="NCBI Taxonomy" id="90978"/>
    <lineage>
        <taxon>Eukaryota</taxon>
        <taxon>Fungi</taxon>
        <taxon>Dikarya</taxon>
        <taxon>Ascomycota</taxon>
        <taxon>Pezizomycotina</taxon>
        <taxon>Dothideomycetes</taxon>
        <taxon>Pleosporomycetidae</taxon>
        <taxon>Pleosporales</taxon>
        <taxon>Pleosporineae</taxon>
        <taxon>Pleosporaceae</taxon>
        <taxon>Curvularia</taxon>
    </lineage>
</organism>